<dbReference type="PANTHER" id="PTHR35038:SF8">
    <property type="entry name" value="C-TYPE POLYHEME CYTOCHROME OMCC"/>
    <property type="match status" value="1"/>
</dbReference>
<name>A0A382Y8Q0_9ZZZZ</name>
<sequence>NQTVRADFNGTAFPHHNITSRFFRKDDRYLVETENQEGKQETFPIKYTFGWEPLQQYLVEFPDGRLQVLPFCWDVEGKRWFHVYNEERIPPHDQLFWTRPMQNWDHMCADCHSTHVRKKFDPDTERFATSFSEINVSCEACHGPAKKHVAMARAGDWKGDAFFGLADVKSDNHAQLESCAKCHARRSTLDLDHHAGDKFIDHYILELIEPWAQRVGQPTYHPDGQIDEEVYVTGSFVQSKMFHKGIKCVDCHDPHTAKTLAKGNA</sequence>
<dbReference type="InterPro" id="IPR036280">
    <property type="entry name" value="Multihaem_cyt_sf"/>
</dbReference>
<gene>
    <name evidence="3" type="ORF">METZ01_LOCUS432497</name>
</gene>
<dbReference type="AlphaFoldDB" id="A0A382Y8Q0"/>
<protein>
    <recommendedName>
        <fullName evidence="2">Cytochrome c-552/4 domain-containing protein</fullName>
    </recommendedName>
</protein>
<keyword evidence="1" id="KW-0732">Signal</keyword>
<evidence type="ECO:0000256" key="1">
    <source>
        <dbReference type="ARBA" id="ARBA00022729"/>
    </source>
</evidence>
<feature type="non-terminal residue" evidence="3">
    <location>
        <position position="1"/>
    </location>
</feature>
<dbReference type="Pfam" id="PF13435">
    <property type="entry name" value="Cytochrome_C554"/>
    <property type="match status" value="1"/>
</dbReference>
<organism evidence="3">
    <name type="scientific">marine metagenome</name>
    <dbReference type="NCBI Taxonomy" id="408172"/>
    <lineage>
        <taxon>unclassified sequences</taxon>
        <taxon>metagenomes</taxon>
        <taxon>ecological metagenomes</taxon>
    </lineage>
</organism>
<dbReference type="PANTHER" id="PTHR35038">
    <property type="entry name" value="DISSIMILATORY SULFITE REDUCTASE SIRA"/>
    <property type="match status" value="1"/>
</dbReference>
<dbReference type="SUPFAM" id="SSF48695">
    <property type="entry name" value="Multiheme cytochromes"/>
    <property type="match status" value="1"/>
</dbReference>
<dbReference type="Gene3D" id="1.10.1130.10">
    <property type="entry name" value="Flavocytochrome C3, Chain A"/>
    <property type="match status" value="1"/>
</dbReference>
<dbReference type="InterPro" id="IPR051829">
    <property type="entry name" value="Multiheme_Cytochr_ET"/>
</dbReference>
<accession>A0A382Y8Q0</accession>
<evidence type="ECO:0000259" key="2">
    <source>
        <dbReference type="Pfam" id="PF13435"/>
    </source>
</evidence>
<reference evidence="3" key="1">
    <citation type="submission" date="2018-05" db="EMBL/GenBank/DDBJ databases">
        <authorList>
            <person name="Lanie J.A."/>
            <person name="Ng W.-L."/>
            <person name="Kazmierczak K.M."/>
            <person name="Andrzejewski T.M."/>
            <person name="Davidsen T.M."/>
            <person name="Wayne K.J."/>
            <person name="Tettelin H."/>
            <person name="Glass J.I."/>
            <person name="Rusch D."/>
            <person name="Podicherti R."/>
            <person name="Tsui H.-C.T."/>
            <person name="Winkler M.E."/>
        </authorList>
    </citation>
    <scope>NUCLEOTIDE SEQUENCE</scope>
</reference>
<proteinExistence type="predicted"/>
<dbReference type="EMBL" id="UINC01173833">
    <property type="protein sequence ID" value="SVD79643.1"/>
    <property type="molecule type" value="Genomic_DNA"/>
</dbReference>
<feature type="domain" description="Cytochrome c-552/4" evidence="2">
    <location>
        <begin position="105"/>
        <end position="143"/>
    </location>
</feature>
<dbReference type="InterPro" id="IPR023155">
    <property type="entry name" value="Cyt_c-552/4"/>
</dbReference>
<feature type="non-terminal residue" evidence="3">
    <location>
        <position position="265"/>
    </location>
</feature>
<evidence type="ECO:0000313" key="3">
    <source>
        <dbReference type="EMBL" id="SVD79643.1"/>
    </source>
</evidence>